<proteinExistence type="predicted"/>
<keyword evidence="3" id="KW-1185">Reference proteome</keyword>
<comment type="caution">
    <text evidence="1">The sequence shown here is derived from an EMBL/GenBank/DDBJ whole genome shotgun (WGS) entry which is preliminary data.</text>
</comment>
<evidence type="ECO:0000313" key="2">
    <source>
        <dbReference type="EMBL" id="GBN63983.1"/>
    </source>
</evidence>
<organism evidence="1 3">
    <name type="scientific">Araneus ventricosus</name>
    <name type="common">Orbweaver spider</name>
    <name type="synonym">Epeira ventricosa</name>
    <dbReference type="NCBI Taxonomy" id="182803"/>
    <lineage>
        <taxon>Eukaryota</taxon>
        <taxon>Metazoa</taxon>
        <taxon>Ecdysozoa</taxon>
        <taxon>Arthropoda</taxon>
        <taxon>Chelicerata</taxon>
        <taxon>Arachnida</taxon>
        <taxon>Araneae</taxon>
        <taxon>Araneomorphae</taxon>
        <taxon>Entelegynae</taxon>
        <taxon>Araneoidea</taxon>
        <taxon>Araneidae</taxon>
        <taxon>Araneus</taxon>
    </lineage>
</organism>
<dbReference type="EMBL" id="BGPR01139236">
    <property type="protein sequence ID" value="GBN63971.1"/>
    <property type="molecule type" value="Genomic_DNA"/>
</dbReference>
<gene>
    <name evidence="2" type="ORF">AVEN_133547_1</name>
    <name evidence="1" type="ORF">AVEN_41941_1</name>
</gene>
<dbReference type="EMBL" id="BGPR01139241">
    <property type="protein sequence ID" value="GBN63983.1"/>
    <property type="molecule type" value="Genomic_DNA"/>
</dbReference>
<protein>
    <submittedName>
        <fullName evidence="1">Uncharacterized protein</fullName>
    </submittedName>
</protein>
<reference evidence="1 3" key="1">
    <citation type="journal article" date="2019" name="Sci. Rep.">
        <title>Orb-weaving spider Araneus ventricosus genome elucidates the spidroin gene catalogue.</title>
        <authorList>
            <person name="Kono N."/>
            <person name="Nakamura H."/>
            <person name="Ohtoshi R."/>
            <person name="Moran D.A.P."/>
            <person name="Shinohara A."/>
            <person name="Yoshida Y."/>
            <person name="Fujiwara M."/>
            <person name="Mori M."/>
            <person name="Tomita M."/>
            <person name="Arakawa K."/>
        </authorList>
    </citation>
    <scope>NUCLEOTIDE SEQUENCE [LARGE SCALE GENOMIC DNA]</scope>
</reference>
<evidence type="ECO:0000313" key="1">
    <source>
        <dbReference type="EMBL" id="GBN63971.1"/>
    </source>
</evidence>
<accession>A0A4Y2QKW6</accession>
<dbReference type="Proteomes" id="UP000499080">
    <property type="component" value="Unassembled WGS sequence"/>
</dbReference>
<dbReference type="AlphaFoldDB" id="A0A4Y2QKW6"/>
<name>A0A4Y2QKW6_ARAVE</name>
<sequence length="104" mass="11895">MNVGVLRGPILTSAGPYLSGKRYCEHMNPYLRFLMKILAERLLGRRMKQTIHPVTRRVVLKASSVMVWGCLEANGVDNLHFCTAIYNSYKIICDRNGKKFPQTH</sequence>
<evidence type="ECO:0000313" key="3">
    <source>
        <dbReference type="Proteomes" id="UP000499080"/>
    </source>
</evidence>